<dbReference type="HOGENOM" id="CLU_2396883_0_0_9"/>
<proteinExistence type="predicted"/>
<dbReference type="Proteomes" id="UP000034189">
    <property type="component" value="Chromosome"/>
</dbReference>
<sequence length="99" mass="10867">MDSLTGVLVGPGYGPIPAVNTFRDDIIRLDRAMYPCQPFAKETIAHDGGGESSAQTGKSQDFPDHVRIHGRLQTLQALRALRASQTEKEREKGEKGYVL</sequence>
<gene>
    <name evidence="2" type="ORF">VK70_01885</name>
</gene>
<feature type="region of interest" description="Disordered" evidence="1">
    <location>
        <begin position="43"/>
        <end position="63"/>
    </location>
</feature>
<evidence type="ECO:0000256" key="1">
    <source>
        <dbReference type="SAM" id="MobiDB-lite"/>
    </source>
</evidence>
<accession>A0A0F7F6H3</accession>
<dbReference type="AlphaFoldDB" id="A0A0F7F6H3"/>
<reference evidence="2 3" key="2">
    <citation type="journal article" date="2016" name="Genome Announc.">
        <title>Genome Sequence of a Gram-Positive Diazotroph, Paenibacillus durus Type Strain ATCC 35681.</title>
        <authorList>
            <person name="Halim M.A."/>
            <person name="Rahman A.Y."/>
            <person name="Sim K.S."/>
            <person name="Yam H.C."/>
            <person name="Rahim A.A."/>
            <person name="Ghazali A.H."/>
            <person name="Najimudin N."/>
        </authorList>
    </citation>
    <scope>NUCLEOTIDE SEQUENCE [LARGE SCALE GENOMIC DNA]</scope>
    <source>
        <strain evidence="2 3">ATCC 35681</strain>
    </source>
</reference>
<evidence type="ECO:0000313" key="2">
    <source>
        <dbReference type="EMBL" id="AKG33492.1"/>
    </source>
</evidence>
<reference evidence="2 3" key="1">
    <citation type="submission" date="2015-03" db="EMBL/GenBank/DDBJ databases">
        <authorList>
            <person name="Abdul Halim M."/>
        </authorList>
    </citation>
    <scope>NUCLEOTIDE SEQUENCE [LARGE SCALE GENOMIC DNA]</scope>
    <source>
        <strain evidence="2 3">ATCC 35681</strain>
    </source>
</reference>
<dbReference type="OrthoDB" id="2622603at2"/>
<protein>
    <submittedName>
        <fullName evidence="2">Uncharacterized protein</fullName>
    </submittedName>
</protein>
<name>A0A0F7F6H3_PAEDU</name>
<organism evidence="2 3">
    <name type="scientific">Paenibacillus durus ATCC 35681</name>
    <dbReference type="NCBI Taxonomy" id="1333534"/>
    <lineage>
        <taxon>Bacteria</taxon>
        <taxon>Bacillati</taxon>
        <taxon>Bacillota</taxon>
        <taxon>Bacilli</taxon>
        <taxon>Bacillales</taxon>
        <taxon>Paenibacillaceae</taxon>
        <taxon>Paenibacillus</taxon>
    </lineage>
</organism>
<dbReference type="RefSeq" id="WP_025697235.1">
    <property type="nucleotide sequence ID" value="NZ_ASQQ01000497.1"/>
</dbReference>
<dbReference type="PATRIC" id="fig|1333534.5.peg.395"/>
<dbReference type="EMBL" id="CP011114">
    <property type="protein sequence ID" value="AKG33492.1"/>
    <property type="molecule type" value="Genomic_DNA"/>
</dbReference>
<evidence type="ECO:0000313" key="3">
    <source>
        <dbReference type="Proteomes" id="UP000034189"/>
    </source>
</evidence>